<evidence type="ECO:0000256" key="3">
    <source>
        <dbReference type="ARBA" id="ARBA00009409"/>
    </source>
</evidence>
<name>A0A833N5D6_9BACT</name>
<keyword evidence="14" id="KW-0234">DNA repair</keyword>
<evidence type="ECO:0000256" key="15">
    <source>
        <dbReference type="ARBA" id="ARBA00023239"/>
    </source>
</evidence>
<dbReference type="Pfam" id="PF06831">
    <property type="entry name" value="H2TH"/>
    <property type="match status" value="1"/>
</dbReference>
<protein>
    <recommendedName>
        <fullName evidence="7">Formamidopyrimidine-DNA glycosylase</fullName>
        <ecNumber evidence="5">3.2.2.23</ecNumber>
        <ecNumber evidence="6">4.2.99.18</ecNumber>
    </recommendedName>
    <alternativeName>
        <fullName evidence="18">DNA-(apurinic or apyrimidinic site) lyase MutM</fullName>
    </alternativeName>
</protein>
<comment type="caution">
    <text evidence="23">The sequence shown here is derived from an EMBL/GenBank/DDBJ whole genome shotgun (WGS) entry which is preliminary data.</text>
</comment>
<dbReference type="InterPro" id="IPR020629">
    <property type="entry name" value="FPG_Glyclase"/>
</dbReference>
<comment type="subunit">
    <text evidence="4">Monomer.</text>
</comment>
<evidence type="ECO:0000256" key="8">
    <source>
        <dbReference type="ARBA" id="ARBA00022723"/>
    </source>
</evidence>
<dbReference type="SUPFAM" id="SSF57716">
    <property type="entry name" value="Glucocorticoid receptor-like (DNA-binding domain)"/>
    <property type="match status" value="1"/>
</dbReference>
<evidence type="ECO:0000256" key="16">
    <source>
        <dbReference type="ARBA" id="ARBA00023268"/>
    </source>
</evidence>
<gene>
    <name evidence="23" type="primary">mutM</name>
    <name evidence="23" type="ORF">GCL57_03120</name>
</gene>
<evidence type="ECO:0000256" key="9">
    <source>
        <dbReference type="ARBA" id="ARBA00022763"/>
    </source>
</evidence>
<dbReference type="GO" id="GO:0006284">
    <property type="term" value="P:base-excision repair"/>
    <property type="evidence" value="ECO:0007669"/>
    <property type="project" value="InterPro"/>
</dbReference>
<dbReference type="NCBIfam" id="TIGR00577">
    <property type="entry name" value="fpg"/>
    <property type="match status" value="1"/>
</dbReference>
<keyword evidence="11 23" id="KW-0378">Hydrolase</keyword>
<dbReference type="GO" id="GO:0140078">
    <property type="term" value="F:class I DNA-(apurinic or apyrimidinic site) endonuclease activity"/>
    <property type="evidence" value="ECO:0007669"/>
    <property type="project" value="UniProtKB-EC"/>
</dbReference>
<evidence type="ECO:0000256" key="7">
    <source>
        <dbReference type="ARBA" id="ARBA00016240"/>
    </source>
</evidence>
<keyword evidence="8" id="KW-0479">Metal-binding</keyword>
<organism evidence="23 24">
    <name type="scientific">Fluviispira multicolorata</name>
    <dbReference type="NCBI Taxonomy" id="2654512"/>
    <lineage>
        <taxon>Bacteria</taxon>
        <taxon>Pseudomonadati</taxon>
        <taxon>Bdellovibrionota</taxon>
        <taxon>Oligoflexia</taxon>
        <taxon>Silvanigrellales</taxon>
        <taxon>Silvanigrellaceae</taxon>
        <taxon>Fluviispira</taxon>
    </lineage>
</organism>
<keyword evidence="16" id="KW-0511">Multifunctional enzyme</keyword>
<dbReference type="InterPro" id="IPR012319">
    <property type="entry name" value="FPG_cat"/>
</dbReference>
<dbReference type="InterPro" id="IPR010979">
    <property type="entry name" value="Ribosomal_uS13-like_H2TH"/>
</dbReference>
<dbReference type="PANTHER" id="PTHR22993:SF9">
    <property type="entry name" value="FORMAMIDOPYRIMIDINE-DNA GLYCOSYLASE"/>
    <property type="match status" value="1"/>
</dbReference>
<comment type="catalytic activity">
    <reaction evidence="19">
        <text>2'-deoxyribonucleotide-(2'-deoxyribose 5'-phosphate)-2'-deoxyribonucleotide-DNA = a 3'-end 2'-deoxyribonucleotide-(2,3-dehydro-2,3-deoxyribose 5'-phosphate)-DNA + a 5'-end 5'-phospho-2'-deoxyribonucleoside-DNA + H(+)</text>
        <dbReference type="Rhea" id="RHEA:66592"/>
        <dbReference type="Rhea" id="RHEA-COMP:13180"/>
        <dbReference type="Rhea" id="RHEA-COMP:16897"/>
        <dbReference type="Rhea" id="RHEA-COMP:17067"/>
        <dbReference type="ChEBI" id="CHEBI:15378"/>
        <dbReference type="ChEBI" id="CHEBI:136412"/>
        <dbReference type="ChEBI" id="CHEBI:157695"/>
        <dbReference type="ChEBI" id="CHEBI:167181"/>
        <dbReference type="EC" id="4.2.99.18"/>
    </reaction>
</comment>
<dbReference type="InterPro" id="IPR035937">
    <property type="entry name" value="FPG_N"/>
</dbReference>
<evidence type="ECO:0000256" key="4">
    <source>
        <dbReference type="ARBA" id="ARBA00011245"/>
    </source>
</evidence>
<keyword evidence="15 23" id="KW-0456">Lyase</keyword>
<dbReference type="Proteomes" id="UP000442694">
    <property type="component" value="Unassembled WGS sequence"/>
</dbReference>
<evidence type="ECO:0000256" key="13">
    <source>
        <dbReference type="ARBA" id="ARBA00023125"/>
    </source>
</evidence>
<evidence type="ECO:0000256" key="2">
    <source>
        <dbReference type="ARBA" id="ARBA00001947"/>
    </source>
</evidence>
<sequence>MPELPEVQNFAQALQINYVGQSFTEIVFHRENLRYPFEKEKLKKIFANGNVFLKCFREGKQLILETTGGFVQVSLGMTGSFKEANKNEVEKHQHVTLNFKNGQSLAFLDPRRFGFWKVRDSDEPKKIICDPLNQEDLEQLFVSTQINQKSCSVKDMLMDQNLIGGIGNIYALEALFLAGVSPLKNCDQISKIKWRKLSEQIPSLLNKAIEHGGSSISTYRSLNGEKGSFQKLHLVYGRENEKCLKKKCNGVILRVPQSGRSSWYCPLCQN</sequence>
<dbReference type="NCBIfam" id="NF002211">
    <property type="entry name" value="PRK01103.1"/>
    <property type="match status" value="1"/>
</dbReference>
<dbReference type="Gene3D" id="1.10.8.50">
    <property type="match status" value="1"/>
</dbReference>
<evidence type="ECO:0000259" key="21">
    <source>
        <dbReference type="PROSITE" id="PS51066"/>
    </source>
</evidence>
<evidence type="ECO:0000313" key="24">
    <source>
        <dbReference type="Proteomes" id="UP000442694"/>
    </source>
</evidence>
<keyword evidence="12" id="KW-0862">Zinc</keyword>
<evidence type="ECO:0000256" key="6">
    <source>
        <dbReference type="ARBA" id="ARBA00012720"/>
    </source>
</evidence>
<dbReference type="GO" id="GO:0034039">
    <property type="term" value="F:8-oxo-7,8-dihydroguanine DNA N-glycosylase activity"/>
    <property type="evidence" value="ECO:0007669"/>
    <property type="project" value="TreeGrafter"/>
</dbReference>
<evidence type="ECO:0000256" key="1">
    <source>
        <dbReference type="ARBA" id="ARBA00001668"/>
    </source>
</evidence>
<dbReference type="PROSITE" id="PS51068">
    <property type="entry name" value="FPG_CAT"/>
    <property type="match status" value="1"/>
</dbReference>
<evidence type="ECO:0000256" key="14">
    <source>
        <dbReference type="ARBA" id="ARBA00023204"/>
    </source>
</evidence>
<keyword evidence="9" id="KW-0227">DNA damage</keyword>
<evidence type="ECO:0000256" key="10">
    <source>
        <dbReference type="ARBA" id="ARBA00022771"/>
    </source>
</evidence>
<evidence type="ECO:0000256" key="18">
    <source>
        <dbReference type="ARBA" id="ARBA00030638"/>
    </source>
</evidence>
<dbReference type="SMART" id="SM01232">
    <property type="entry name" value="H2TH"/>
    <property type="match status" value="1"/>
</dbReference>
<dbReference type="InterPro" id="IPR000214">
    <property type="entry name" value="Znf_DNA_glyclase/AP_lyase"/>
</dbReference>
<keyword evidence="24" id="KW-1185">Reference proteome</keyword>
<keyword evidence="10 20" id="KW-0863">Zinc-finger</keyword>
<evidence type="ECO:0000256" key="12">
    <source>
        <dbReference type="ARBA" id="ARBA00022833"/>
    </source>
</evidence>
<dbReference type="SUPFAM" id="SSF81624">
    <property type="entry name" value="N-terminal domain of MutM-like DNA repair proteins"/>
    <property type="match status" value="1"/>
</dbReference>
<comment type="catalytic activity">
    <reaction evidence="1">
        <text>Hydrolysis of DNA containing ring-opened 7-methylguanine residues, releasing 2,6-diamino-4-hydroxy-5-(N-methyl)formamidopyrimidine.</text>
        <dbReference type="EC" id="3.2.2.23"/>
    </reaction>
</comment>
<feature type="domain" description="FPG-type" evidence="21">
    <location>
        <begin position="234"/>
        <end position="270"/>
    </location>
</feature>
<evidence type="ECO:0000256" key="5">
    <source>
        <dbReference type="ARBA" id="ARBA00012024"/>
    </source>
</evidence>
<evidence type="ECO:0000259" key="22">
    <source>
        <dbReference type="PROSITE" id="PS51068"/>
    </source>
</evidence>
<comment type="similarity">
    <text evidence="3">Belongs to the FPG family.</text>
</comment>
<dbReference type="RefSeq" id="WP_152211798.1">
    <property type="nucleotide sequence ID" value="NZ_WFLN01000004.1"/>
</dbReference>
<dbReference type="CDD" id="cd08966">
    <property type="entry name" value="EcFpg-like_N"/>
    <property type="match status" value="1"/>
</dbReference>
<dbReference type="InterPro" id="IPR015887">
    <property type="entry name" value="DNA_glyclase_Znf_dom_DNA_BS"/>
</dbReference>
<evidence type="ECO:0000256" key="11">
    <source>
        <dbReference type="ARBA" id="ARBA00022801"/>
    </source>
</evidence>
<dbReference type="SUPFAM" id="SSF46946">
    <property type="entry name" value="S13-like H2TH domain"/>
    <property type="match status" value="1"/>
</dbReference>
<accession>A0A833N5D6</accession>
<feature type="domain" description="Formamidopyrimidine-DNA glycosylase catalytic" evidence="22">
    <location>
        <begin position="2"/>
        <end position="114"/>
    </location>
</feature>
<reference evidence="23 24" key="1">
    <citation type="submission" date="2019-10" db="EMBL/GenBank/DDBJ databases">
        <title>New genus of Silvanigrellaceae.</title>
        <authorList>
            <person name="Pitt A."/>
            <person name="Hahn M.W."/>
        </authorList>
    </citation>
    <scope>NUCLEOTIDE SEQUENCE [LARGE SCALE GENOMIC DNA]</scope>
    <source>
        <strain evidence="23 24">33A1-SZDP</strain>
    </source>
</reference>
<dbReference type="AlphaFoldDB" id="A0A833N5D6"/>
<dbReference type="EC" id="4.2.99.18" evidence="6"/>
<evidence type="ECO:0000313" key="23">
    <source>
        <dbReference type="EMBL" id="KAB8033712.1"/>
    </source>
</evidence>
<evidence type="ECO:0000256" key="20">
    <source>
        <dbReference type="PROSITE-ProRule" id="PRU00391"/>
    </source>
</evidence>
<dbReference type="PANTHER" id="PTHR22993">
    <property type="entry name" value="FORMAMIDOPYRIMIDINE-DNA GLYCOSYLASE"/>
    <property type="match status" value="1"/>
</dbReference>
<keyword evidence="13" id="KW-0238">DNA-binding</keyword>
<dbReference type="EMBL" id="WFLN01000004">
    <property type="protein sequence ID" value="KAB8033712.1"/>
    <property type="molecule type" value="Genomic_DNA"/>
</dbReference>
<dbReference type="SMART" id="SM00898">
    <property type="entry name" value="Fapy_DNA_glyco"/>
    <property type="match status" value="1"/>
</dbReference>
<dbReference type="Gene3D" id="3.20.190.10">
    <property type="entry name" value="MutM-like, N-terminal"/>
    <property type="match status" value="1"/>
</dbReference>
<proteinExistence type="inferred from homology"/>
<dbReference type="GO" id="GO:0008270">
    <property type="term" value="F:zinc ion binding"/>
    <property type="evidence" value="ECO:0007669"/>
    <property type="project" value="UniProtKB-KW"/>
</dbReference>
<keyword evidence="17 23" id="KW-0326">Glycosidase</keyword>
<dbReference type="PROSITE" id="PS01242">
    <property type="entry name" value="ZF_FPG_1"/>
    <property type="match status" value="1"/>
</dbReference>
<dbReference type="GO" id="GO:0003684">
    <property type="term" value="F:damaged DNA binding"/>
    <property type="evidence" value="ECO:0007669"/>
    <property type="project" value="InterPro"/>
</dbReference>
<evidence type="ECO:0000256" key="19">
    <source>
        <dbReference type="ARBA" id="ARBA00044632"/>
    </source>
</evidence>
<dbReference type="PROSITE" id="PS51066">
    <property type="entry name" value="ZF_FPG_2"/>
    <property type="match status" value="1"/>
</dbReference>
<dbReference type="FunFam" id="1.10.8.50:FF:000003">
    <property type="entry name" value="Formamidopyrimidine-DNA glycosylase"/>
    <property type="match status" value="1"/>
</dbReference>
<dbReference type="EC" id="3.2.2.23" evidence="5"/>
<comment type="cofactor">
    <cofactor evidence="2">
        <name>Zn(2+)</name>
        <dbReference type="ChEBI" id="CHEBI:29105"/>
    </cofactor>
</comment>
<dbReference type="Pfam" id="PF01149">
    <property type="entry name" value="Fapy_DNA_glyco"/>
    <property type="match status" value="1"/>
</dbReference>
<evidence type="ECO:0000256" key="17">
    <source>
        <dbReference type="ARBA" id="ARBA00023295"/>
    </source>
</evidence>
<dbReference type="InterPro" id="IPR015886">
    <property type="entry name" value="H2TH_FPG"/>
</dbReference>